<evidence type="ECO:0000313" key="3">
    <source>
        <dbReference type="Proteomes" id="UP001152795"/>
    </source>
</evidence>
<feature type="compositionally biased region" description="Polar residues" evidence="1">
    <location>
        <begin position="155"/>
        <end position="168"/>
    </location>
</feature>
<dbReference type="AlphaFoldDB" id="A0A7D9EJ93"/>
<organism evidence="2 3">
    <name type="scientific">Paramuricea clavata</name>
    <name type="common">Red gorgonian</name>
    <name type="synonym">Violescent sea-whip</name>
    <dbReference type="NCBI Taxonomy" id="317549"/>
    <lineage>
        <taxon>Eukaryota</taxon>
        <taxon>Metazoa</taxon>
        <taxon>Cnidaria</taxon>
        <taxon>Anthozoa</taxon>
        <taxon>Octocorallia</taxon>
        <taxon>Malacalcyonacea</taxon>
        <taxon>Plexauridae</taxon>
        <taxon>Paramuricea</taxon>
    </lineage>
</organism>
<protein>
    <submittedName>
        <fullName evidence="2">Uncharacterized protein</fullName>
    </submittedName>
</protein>
<proteinExistence type="predicted"/>
<keyword evidence="3" id="KW-1185">Reference proteome</keyword>
<dbReference type="EMBL" id="CACRXK020006542">
    <property type="protein sequence ID" value="CAB4009696.1"/>
    <property type="molecule type" value="Genomic_DNA"/>
</dbReference>
<name>A0A7D9EJ93_PARCT</name>
<comment type="caution">
    <text evidence="2">The sequence shown here is derived from an EMBL/GenBank/DDBJ whole genome shotgun (WGS) entry which is preliminary data.</text>
</comment>
<evidence type="ECO:0000313" key="2">
    <source>
        <dbReference type="EMBL" id="CAB4009696.1"/>
    </source>
</evidence>
<sequence>MAKTDRPAELFGAWERDNIGDLATLFPTSKMNGFDKDKELSDLLDFSAMFTQPNGSKLSSSSTENGLSSPLQTPSRTANLEDGGRTWESSPTLTPVGGFENRGFGSENPLDPLEDDSDYIDSRKSSYPFTNSTSIGSAGFGDSPNGPAGLPPPLQSQQDVSLGTSPSD</sequence>
<feature type="compositionally biased region" description="Polar residues" evidence="1">
    <location>
        <begin position="125"/>
        <end position="136"/>
    </location>
</feature>
<gene>
    <name evidence="2" type="ORF">PACLA_8A040448</name>
</gene>
<dbReference type="OrthoDB" id="10034090at2759"/>
<evidence type="ECO:0000256" key="1">
    <source>
        <dbReference type="SAM" id="MobiDB-lite"/>
    </source>
</evidence>
<dbReference type="Proteomes" id="UP001152795">
    <property type="component" value="Unassembled WGS sequence"/>
</dbReference>
<feature type="compositionally biased region" description="Low complexity" evidence="1">
    <location>
        <begin position="56"/>
        <end position="71"/>
    </location>
</feature>
<feature type="non-terminal residue" evidence="2">
    <location>
        <position position="1"/>
    </location>
</feature>
<accession>A0A7D9EJ93</accession>
<reference evidence="2" key="1">
    <citation type="submission" date="2020-04" db="EMBL/GenBank/DDBJ databases">
        <authorList>
            <person name="Alioto T."/>
            <person name="Alioto T."/>
            <person name="Gomez Garrido J."/>
        </authorList>
    </citation>
    <scope>NUCLEOTIDE SEQUENCE</scope>
    <source>
        <strain evidence="2">A484AB</strain>
    </source>
</reference>
<feature type="region of interest" description="Disordered" evidence="1">
    <location>
        <begin position="51"/>
        <end position="168"/>
    </location>
</feature>